<dbReference type="Proteomes" id="UP001168613">
    <property type="component" value="Unassembled WGS sequence"/>
</dbReference>
<feature type="transmembrane region" description="Helical" evidence="5">
    <location>
        <begin position="217"/>
        <end position="234"/>
    </location>
</feature>
<dbReference type="InterPro" id="IPR002645">
    <property type="entry name" value="STAS_dom"/>
</dbReference>
<dbReference type="PANTHER" id="PTHR11814">
    <property type="entry name" value="SULFATE TRANSPORTER"/>
    <property type="match status" value="1"/>
</dbReference>
<dbReference type="PROSITE" id="PS50801">
    <property type="entry name" value="STAS"/>
    <property type="match status" value="1"/>
</dbReference>
<keyword evidence="3 5" id="KW-1133">Transmembrane helix</keyword>
<evidence type="ECO:0000313" key="7">
    <source>
        <dbReference type="EMBL" id="MDN4121327.1"/>
    </source>
</evidence>
<evidence type="ECO:0000256" key="4">
    <source>
        <dbReference type="ARBA" id="ARBA00023136"/>
    </source>
</evidence>
<evidence type="ECO:0000256" key="2">
    <source>
        <dbReference type="ARBA" id="ARBA00022692"/>
    </source>
</evidence>
<dbReference type="CDD" id="cd07042">
    <property type="entry name" value="STAS_SulP_like_sulfate_transporter"/>
    <property type="match status" value="1"/>
</dbReference>
<dbReference type="Pfam" id="PF01740">
    <property type="entry name" value="STAS"/>
    <property type="match status" value="1"/>
</dbReference>
<sequence>MSDTGSEQAPIITTERRFAQLPLLSTLRHYTFGDARADALAGLSVAAIQIPTAIAYANLAGFPPLIGLYVCILPLIVYAFLGSSRQLVLGPDSATCAMIAAALAPLAIAGTEHYIELSVVLTVMVGVFTILGGILRLGFIADFLSRPILVGFMNGVALAILAGQLSKVMGVTIEAKVFFPIVWEAGQKLGEMHWPTVLVSVGTFLITGLLLWRLPRWPSPLLAIVALSAVSWAFKVEHYGVELVGEVAGGLPSLQLPKVSYAETRSLFGDALAISLVSFCSAMLTARSFAARNHYRIYPNQDMIAIGLANVSAGLSGGFAISGADSRTAINNMVGGKTSLVNLSTAFYVFIVVLLFSDALAWIPAAALGAVLIQAAIKMIDLSALRHLYKVSPSELRICLLTSLGVLTLGVLQGILLAVLLALVNQLRTVARPRDAVLGQVPQGGRLFNIAHAPLARPLSGVLVYRFDASLLFFNSDYFQQRLKELIVESGEPIKAIVLDAQACANLDVTGALCLAQLQAEFHAQGVRFCVAAIHGQFRELFERCDLRTTFGAENIFSTSLEAVEHLRFTFEDSASP</sequence>
<dbReference type="SUPFAM" id="SSF52091">
    <property type="entry name" value="SpoIIaa-like"/>
    <property type="match status" value="1"/>
</dbReference>
<keyword evidence="2 5" id="KW-0812">Transmembrane</keyword>
<dbReference type="InterPro" id="IPR036513">
    <property type="entry name" value="STAS_dom_sf"/>
</dbReference>
<organism evidence="7 8">
    <name type="scientific">Alcaligenes endophyticus</name>
    <dbReference type="NCBI Taxonomy" id="1929088"/>
    <lineage>
        <taxon>Bacteria</taxon>
        <taxon>Pseudomonadati</taxon>
        <taxon>Pseudomonadota</taxon>
        <taxon>Betaproteobacteria</taxon>
        <taxon>Burkholderiales</taxon>
        <taxon>Alcaligenaceae</taxon>
        <taxon>Alcaligenes</taxon>
    </lineage>
</organism>
<evidence type="ECO:0000256" key="3">
    <source>
        <dbReference type="ARBA" id="ARBA00022989"/>
    </source>
</evidence>
<name>A0ABT8EJ88_9BURK</name>
<feature type="transmembrane region" description="Helical" evidence="5">
    <location>
        <begin position="149"/>
        <end position="173"/>
    </location>
</feature>
<accession>A0ABT8EJ88</accession>
<dbReference type="Gene3D" id="3.30.750.24">
    <property type="entry name" value="STAS domain"/>
    <property type="match status" value="1"/>
</dbReference>
<feature type="transmembrane region" description="Helical" evidence="5">
    <location>
        <begin position="344"/>
        <end position="377"/>
    </location>
</feature>
<feature type="transmembrane region" description="Helical" evidence="5">
    <location>
        <begin position="62"/>
        <end position="81"/>
    </location>
</feature>
<protein>
    <submittedName>
        <fullName evidence="7">SulP family inorganic anion transporter</fullName>
    </submittedName>
</protein>
<comment type="subcellular location">
    <subcellularLocation>
        <location evidence="1">Membrane</location>
        <topology evidence="1">Multi-pass membrane protein</topology>
    </subcellularLocation>
</comment>
<evidence type="ECO:0000259" key="6">
    <source>
        <dbReference type="PROSITE" id="PS50801"/>
    </source>
</evidence>
<evidence type="ECO:0000313" key="8">
    <source>
        <dbReference type="Proteomes" id="UP001168613"/>
    </source>
</evidence>
<dbReference type="RefSeq" id="WP_266124009.1">
    <property type="nucleotide sequence ID" value="NZ_JAJHNU010000002.1"/>
</dbReference>
<feature type="domain" description="STAS" evidence="6">
    <location>
        <begin position="452"/>
        <end position="567"/>
    </location>
</feature>
<dbReference type="NCBIfam" id="TIGR00815">
    <property type="entry name" value="sulP"/>
    <property type="match status" value="1"/>
</dbReference>
<evidence type="ECO:0000256" key="1">
    <source>
        <dbReference type="ARBA" id="ARBA00004141"/>
    </source>
</evidence>
<dbReference type="InterPro" id="IPR001902">
    <property type="entry name" value="SLC26A/SulP_fam"/>
</dbReference>
<feature type="transmembrane region" description="Helical" evidence="5">
    <location>
        <begin position="303"/>
        <end position="324"/>
    </location>
</feature>
<gene>
    <name evidence="7" type="ORF">LMS43_08505</name>
</gene>
<feature type="transmembrane region" description="Helical" evidence="5">
    <location>
        <begin position="93"/>
        <end position="111"/>
    </location>
</feature>
<comment type="caution">
    <text evidence="7">The sequence shown here is derived from an EMBL/GenBank/DDBJ whole genome shotgun (WGS) entry which is preliminary data.</text>
</comment>
<dbReference type="Pfam" id="PF00916">
    <property type="entry name" value="Sulfate_transp"/>
    <property type="match status" value="1"/>
</dbReference>
<keyword evidence="8" id="KW-1185">Reference proteome</keyword>
<feature type="transmembrane region" description="Helical" evidence="5">
    <location>
        <begin position="117"/>
        <end position="137"/>
    </location>
</feature>
<feature type="transmembrane region" description="Helical" evidence="5">
    <location>
        <begin position="271"/>
        <end position="291"/>
    </location>
</feature>
<reference evidence="7" key="1">
    <citation type="submission" date="2021-11" db="EMBL/GenBank/DDBJ databases">
        <title>Draft genome sequence of Alcaligenes endophyticus type strain CCUG 75668T.</title>
        <authorList>
            <person name="Salva-Serra F."/>
            <person name="Duran R.E."/>
            <person name="Seeger M."/>
            <person name="Moore E.R.B."/>
            <person name="Jaen-Luchoro D."/>
        </authorList>
    </citation>
    <scope>NUCLEOTIDE SEQUENCE</scope>
    <source>
        <strain evidence="7">CCUG 75668</strain>
    </source>
</reference>
<proteinExistence type="predicted"/>
<feature type="transmembrane region" description="Helical" evidence="5">
    <location>
        <begin position="398"/>
        <end position="424"/>
    </location>
</feature>
<feature type="transmembrane region" description="Helical" evidence="5">
    <location>
        <begin position="193"/>
        <end position="212"/>
    </location>
</feature>
<evidence type="ECO:0000256" key="5">
    <source>
        <dbReference type="SAM" id="Phobius"/>
    </source>
</evidence>
<keyword evidence="4 5" id="KW-0472">Membrane</keyword>
<dbReference type="InterPro" id="IPR011547">
    <property type="entry name" value="SLC26A/SulP_dom"/>
</dbReference>
<dbReference type="EMBL" id="JAJHNU010000002">
    <property type="protein sequence ID" value="MDN4121327.1"/>
    <property type="molecule type" value="Genomic_DNA"/>
</dbReference>